<dbReference type="FunFam" id="3.30.200.20:FF:000192">
    <property type="entry name" value="Serine/threonine-protein kinase cot-1"/>
    <property type="match status" value="1"/>
</dbReference>
<dbReference type="GO" id="GO:0007010">
    <property type="term" value="P:cytoskeleton organization"/>
    <property type="evidence" value="ECO:0007669"/>
    <property type="project" value="UniProtKB-ARBA"/>
</dbReference>
<keyword evidence="2" id="KW-0723">Serine/threonine-protein kinase</keyword>
<evidence type="ECO:0000256" key="2">
    <source>
        <dbReference type="ARBA" id="ARBA00022527"/>
    </source>
</evidence>
<feature type="domain" description="Protein kinase" evidence="12">
    <location>
        <begin position="35"/>
        <end position="372"/>
    </location>
</feature>
<dbReference type="SMART" id="SM00220">
    <property type="entry name" value="S_TKc"/>
    <property type="match status" value="1"/>
</dbReference>
<dbReference type="AlphaFoldDB" id="A0A9P6JL10"/>
<dbReference type="CDD" id="cd05573">
    <property type="entry name" value="STKc_ROCK_NDR_like"/>
    <property type="match status" value="1"/>
</dbReference>
<dbReference type="EMBL" id="JAAAHW010004631">
    <property type="protein sequence ID" value="KAF9972702.1"/>
    <property type="molecule type" value="Genomic_DNA"/>
</dbReference>
<reference evidence="14" key="1">
    <citation type="journal article" date="2020" name="Fungal Divers.">
        <title>Resolving the Mortierellaceae phylogeny through synthesis of multi-gene phylogenetics and phylogenomics.</title>
        <authorList>
            <person name="Vandepol N."/>
            <person name="Liber J."/>
            <person name="Desiro A."/>
            <person name="Na H."/>
            <person name="Kennedy M."/>
            <person name="Barry K."/>
            <person name="Grigoriev I.V."/>
            <person name="Miller A.N."/>
            <person name="O'Donnell K."/>
            <person name="Stajich J.E."/>
            <person name="Bonito G."/>
        </authorList>
    </citation>
    <scope>NUCLEOTIDE SEQUENCE</scope>
    <source>
        <strain evidence="14">MES-2147</strain>
    </source>
</reference>
<dbReference type="PROSITE" id="PS00107">
    <property type="entry name" value="PROTEIN_KINASE_ATP"/>
    <property type="match status" value="1"/>
</dbReference>
<dbReference type="Proteomes" id="UP000749646">
    <property type="component" value="Unassembled WGS sequence"/>
</dbReference>
<evidence type="ECO:0000256" key="11">
    <source>
        <dbReference type="PROSITE-ProRule" id="PRU10141"/>
    </source>
</evidence>
<dbReference type="GO" id="GO:0005524">
    <property type="term" value="F:ATP binding"/>
    <property type="evidence" value="ECO:0007669"/>
    <property type="project" value="UniProtKB-UniRule"/>
</dbReference>
<evidence type="ECO:0000313" key="14">
    <source>
        <dbReference type="EMBL" id="KAF9972702.1"/>
    </source>
</evidence>
<evidence type="ECO:0000256" key="1">
    <source>
        <dbReference type="ARBA" id="ARBA00012513"/>
    </source>
</evidence>
<comment type="catalytic activity">
    <reaction evidence="10">
        <text>L-seryl-[protein] + ATP = O-phospho-L-seryl-[protein] + ADP + H(+)</text>
        <dbReference type="Rhea" id="RHEA:17989"/>
        <dbReference type="Rhea" id="RHEA-COMP:9863"/>
        <dbReference type="Rhea" id="RHEA-COMP:11604"/>
        <dbReference type="ChEBI" id="CHEBI:15378"/>
        <dbReference type="ChEBI" id="CHEBI:29999"/>
        <dbReference type="ChEBI" id="CHEBI:30616"/>
        <dbReference type="ChEBI" id="CHEBI:83421"/>
        <dbReference type="ChEBI" id="CHEBI:456216"/>
        <dbReference type="EC" id="2.7.11.1"/>
    </reaction>
</comment>
<evidence type="ECO:0000256" key="4">
    <source>
        <dbReference type="ARBA" id="ARBA00022679"/>
    </source>
</evidence>
<dbReference type="InterPro" id="IPR011009">
    <property type="entry name" value="Kinase-like_dom_sf"/>
</dbReference>
<evidence type="ECO:0000256" key="5">
    <source>
        <dbReference type="ARBA" id="ARBA00022741"/>
    </source>
</evidence>
<keyword evidence="6" id="KW-0418">Kinase</keyword>
<dbReference type="PANTHER" id="PTHR22988:SF76">
    <property type="entry name" value="CHROMOSOME UNDETERMINED SCAFFOLD_135, WHOLE GENOME SHOTGUN SEQUENCE"/>
    <property type="match status" value="1"/>
</dbReference>
<dbReference type="InterPro" id="IPR000719">
    <property type="entry name" value="Prot_kinase_dom"/>
</dbReference>
<dbReference type="InterPro" id="IPR050839">
    <property type="entry name" value="Rho-assoc_Ser/Thr_Kinase"/>
</dbReference>
<dbReference type="Gene3D" id="1.10.510.10">
    <property type="entry name" value="Transferase(Phosphotransferase) domain 1"/>
    <property type="match status" value="1"/>
</dbReference>
<dbReference type="Gene3D" id="3.30.200.20">
    <property type="entry name" value="Phosphorylase Kinase, domain 1"/>
    <property type="match status" value="1"/>
</dbReference>
<evidence type="ECO:0000256" key="3">
    <source>
        <dbReference type="ARBA" id="ARBA00022553"/>
    </source>
</evidence>
<dbReference type="SUPFAM" id="SSF56112">
    <property type="entry name" value="Protein kinase-like (PK-like)"/>
    <property type="match status" value="1"/>
</dbReference>
<dbReference type="PROSITE" id="PS00108">
    <property type="entry name" value="PROTEIN_KINASE_ST"/>
    <property type="match status" value="1"/>
</dbReference>
<comment type="caution">
    <text evidence="14">The sequence shown here is derived from an EMBL/GenBank/DDBJ whole genome shotgun (WGS) entry which is preliminary data.</text>
</comment>
<dbReference type="FunFam" id="1.10.510.10:FF:000024">
    <property type="entry name" value="Probable serine/threonine-protein kinase cot-1"/>
    <property type="match status" value="1"/>
</dbReference>
<dbReference type="InterPro" id="IPR000961">
    <property type="entry name" value="AGC-kinase_C"/>
</dbReference>
<keyword evidence="7 11" id="KW-0067">ATP-binding</keyword>
<feature type="domain" description="AGC-kinase C-terminal" evidence="13">
    <location>
        <begin position="402"/>
        <end position="486"/>
    </location>
</feature>
<dbReference type="InterPro" id="IPR017441">
    <property type="entry name" value="Protein_kinase_ATP_BS"/>
</dbReference>
<dbReference type="InterPro" id="IPR008271">
    <property type="entry name" value="Ser/Thr_kinase_AS"/>
</dbReference>
<accession>A0A9P6JL10</accession>
<keyword evidence="4" id="KW-0808">Transferase</keyword>
<dbReference type="SMART" id="SM00133">
    <property type="entry name" value="S_TK_X"/>
    <property type="match status" value="1"/>
</dbReference>
<dbReference type="GO" id="GO:0004674">
    <property type="term" value="F:protein serine/threonine kinase activity"/>
    <property type="evidence" value="ECO:0007669"/>
    <property type="project" value="UniProtKB-KW"/>
</dbReference>
<evidence type="ECO:0000256" key="8">
    <source>
        <dbReference type="ARBA" id="ARBA00038271"/>
    </source>
</evidence>
<dbReference type="PANTHER" id="PTHR22988">
    <property type="entry name" value="MYOTONIC DYSTROPHY S/T KINASE-RELATED"/>
    <property type="match status" value="1"/>
</dbReference>
<protein>
    <recommendedName>
        <fullName evidence="1">non-specific serine/threonine protein kinase</fullName>
        <ecNumber evidence="1">2.7.11.1</ecNumber>
    </recommendedName>
</protein>
<evidence type="ECO:0000259" key="13">
    <source>
        <dbReference type="PROSITE" id="PS51285"/>
    </source>
</evidence>
<organism evidence="14 15">
    <name type="scientific">Modicella reniformis</name>
    <dbReference type="NCBI Taxonomy" id="1440133"/>
    <lineage>
        <taxon>Eukaryota</taxon>
        <taxon>Fungi</taxon>
        <taxon>Fungi incertae sedis</taxon>
        <taxon>Mucoromycota</taxon>
        <taxon>Mortierellomycotina</taxon>
        <taxon>Mortierellomycetes</taxon>
        <taxon>Mortierellales</taxon>
        <taxon>Mortierellaceae</taxon>
        <taxon>Modicella</taxon>
    </lineage>
</organism>
<dbReference type="PROSITE" id="PS51285">
    <property type="entry name" value="AGC_KINASE_CTER"/>
    <property type="match status" value="1"/>
</dbReference>
<evidence type="ECO:0000256" key="7">
    <source>
        <dbReference type="ARBA" id="ARBA00022840"/>
    </source>
</evidence>
<evidence type="ECO:0000313" key="15">
    <source>
        <dbReference type="Proteomes" id="UP000749646"/>
    </source>
</evidence>
<evidence type="ECO:0000256" key="9">
    <source>
        <dbReference type="ARBA" id="ARBA00047899"/>
    </source>
</evidence>
<comment type="catalytic activity">
    <reaction evidence="9">
        <text>L-threonyl-[protein] + ATP = O-phospho-L-threonyl-[protein] + ADP + H(+)</text>
        <dbReference type="Rhea" id="RHEA:46608"/>
        <dbReference type="Rhea" id="RHEA-COMP:11060"/>
        <dbReference type="Rhea" id="RHEA-COMP:11605"/>
        <dbReference type="ChEBI" id="CHEBI:15378"/>
        <dbReference type="ChEBI" id="CHEBI:30013"/>
        <dbReference type="ChEBI" id="CHEBI:30616"/>
        <dbReference type="ChEBI" id="CHEBI:61977"/>
        <dbReference type="ChEBI" id="CHEBI:456216"/>
        <dbReference type="EC" id="2.7.11.1"/>
    </reaction>
</comment>
<keyword evidence="15" id="KW-1185">Reference proteome</keyword>
<gene>
    <name evidence="14" type="ORF">BGZ65_009665</name>
</gene>
<keyword evidence="5 11" id="KW-0547">Nucleotide-binding</keyword>
<evidence type="ECO:0000256" key="6">
    <source>
        <dbReference type="ARBA" id="ARBA00022777"/>
    </source>
</evidence>
<feature type="binding site" evidence="11">
    <location>
        <position position="64"/>
    </location>
    <ligand>
        <name>ATP</name>
        <dbReference type="ChEBI" id="CHEBI:30616"/>
    </ligand>
</feature>
<dbReference type="OrthoDB" id="3638488at2759"/>
<keyword evidence="3" id="KW-0597">Phosphoprotein</keyword>
<evidence type="ECO:0000259" key="12">
    <source>
        <dbReference type="PROSITE" id="PS50011"/>
    </source>
</evidence>
<dbReference type="Pfam" id="PF00069">
    <property type="entry name" value="Pkinase"/>
    <property type="match status" value="2"/>
</dbReference>
<dbReference type="PROSITE" id="PS50011">
    <property type="entry name" value="PROTEIN_KINASE_DOM"/>
    <property type="match status" value="1"/>
</dbReference>
<evidence type="ECO:0000256" key="10">
    <source>
        <dbReference type="ARBA" id="ARBA00048679"/>
    </source>
</evidence>
<name>A0A9P6JL10_9FUNG</name>
<comment type="similarity">
    <text evidence="8">Belongs to the protein kinase superfamily. STE Ser/Thr protein kinase family. COT1 subfamily.</text>
</comment>
<dbReference type="EC" id="2.7.11.1" evidence="1"/>
<proteinExistence type="inferred from homology"/>
<sequence>MGISEAEKTAKKQEWLANETEYMRLMRDRVSVNSFLLLKTIGHGAFGVVKLVQEKETGLYFAMKVMRKADMLKKGQEGHVRAERDLMTAASESAHWIVKLIYSFQDADHLYLVMEYMSGGDLLNLLIEKDIFEEDFAKFYVAEMVLCIEEAHKLGYIHRDIKPDNFLFNKEGHIKLSDFGLATDFHWAHDTAYYESQRRALLRKTGVDLENTDTLRSRKKPGNTKAALAWNLDDDDYTQSIGRPPPNQSILTWRDRNRKKMAFSVVGTNNYMAPEVLRGTGYDRGCDWWSLGVIIFEMLYGYPPFISKSRHTTRLKIINWRQTLRFPAKPKVSREVQDLIEKLICEKEFRLGRSPPIQQNTNKRWSTVSPHLIQQQQQLLGQTMNSQGLGDASEVKSHPWFQGIDWDNLRSQPPPFQPALKDPADTRYFDEMVDDNPMPAPEGEERVIRDPLLGNKNEGRRLLDMRKKLAFAGYTFRGFHAPGGKKNKDSDPRQRLKIHPNAWGMGVTDSVRLRSMSL</sequence>